<evidence type="ECO:0000313" key="1">
    <source>
        <dbReference type="EMBL" id="TNN13894.1"/>
    </source>
</evidence>
<keyword evidence="2" id="KW-1185">Reference proteome</keyword>
<name>A0A4Z2DBQ0_SCHJA</name>
<dbReference type="EMBL" id="SKCS01000181">
    <property type="protein sequence ID" value="TNN13894.1"/>
    <property type="molecule type" value="Genomic_DNA"/>
</dbReference>
<sequence>MLYRNIDINGAKAAGILKRRNSNSVKTTLFIAVLRLLLSNCLLFNSNLKNKMLPLTTSMCTDHFTCSCRDLLMRIRKHHTVWLRGDASGTMKSSIIQHHINIDHSIKTVSLHLH</sequence>
<protein>
    <submittedName>
        <fullName evidence="1">Uncharacterized protein</fullName>
    </submittedName>
</protein>
<dbReference type="AlphaFoldDB" id="A0A4Z2DBQ0"/>
<dbReference type="Proteomes" id="UP000311919">
    <property type="component" value="Unassembled WGS sequence"/>
</dbReference>
<dbReference type="EMBL" id="SKCS01000181">
    <property type="protein sequence ID" value="TNN13893.1"/>
    <property type="molecule type" value="Genomic_DNA"/>
</dbReference>
<reference evidence="1 2" key="1">
    <citation type="submission" date="2019-03" db="EMBL/GenBank/DDBJ databases">
        <title>An improved genome assembly of the fluke Schistosoma japonicum.</title>
        <authorList>
            <person name="Hu W."/>
            <person name="Luo F."/>
            <person name="Yin M."/>
            <person name="Mo X."/>
            <person name="Sun C."/>
            <person name="Wu Q."/>
            <person name="Zhu B."/>
            <person name="Xiang M."/>
            <person name="Wang J."/>
            <person name="Wang Y."/>
            <person name="Zhang T."/>
            <person name="Xu B."/>
            <person name="Zheng H."/>
            <person name="Feng Z."/>
        </authorList>
    </citation>
    <scope>NUCLEOTIDE SEQUENCE [LARGE SCALE GENOMIC DNA]</scope>
    <source>
        <strain evidence="1">HuSjv2</strain>
        <tissue evidence="1">Worms</tissue>
    </source>
</reference>
<proteinExistence type="predicted"/>
<dbReference type="OrthoDB" id="6223668at2759"/>
<gene>
    <name evidence="1" type="ORF">EWB00_002474</name>
</gene>
<comment type="caution">
    <text evidence="1">The sequence shown here is derived from an EMBL/GenBank/DDBJ whole genome shotgun (WGS) entry which is preliminary data.</text>
</comment>
<evidence type="ECO:0000313" key="2">
    <source>
        <dbReference type="Proteomes" id="UP000311919"/>
    </source>
</evidence>
<organism evidence="1 2">
    <name type="scientific">Schistosoma japonicum</name>
    <name type="common">Blood fluke</name>
    <dbReference type="NCBI Taxonomy" id="6182"/>
    <lineage>
        <taxon>Eukaryota</taxon>
        <taxon>Metazoa</taxon>
        <taxon>Spiralia</taxon>
        <taxon>Lophotrochozoa</taxon>
        <taxon>Platyhelminthes</taxon>
        <taxon>Trematoda</taxon>
        <taxon>Digenea</taxon>
        <taxon>Strigeidida</taxon>
        <taxon>Schistosomatoidea</taxon>
        <taxon>Schistosomatidae</taxon>
        <taxon>Schistosoma</taxon>
    </lineage>
</organism>
<accession>A0A4Z2DBQ0</accession>